<evidence type="ECO:0000313" key="4">
    <source>
        <dbReference type="Proteomes" id="UP000008810"/>
    </source>
</evidence>
<reference evidence="3" key="3">
    <citation type="submission" date="2018-08" db="UniProtKB">
        <authorList>
            <consortium name="EnsemblPlants"/>
        </authorList>
    </citation>
    <scope>IDENTIFICATION</scope>
    <source>
        <strain evidence="3">cv. Bd21</strain>
    </source>
</reference>
<dbReference type="AlphaFoldDB" id="I1IC90"/>
<protein>
    <recommendedName>
        <fullName evidence="1">PH domain-containing protein</fullName>
    </recommendedName>
</protein>
<dbReference type="Pfam" id="PF08458">
    <property type="entry name" value="PH_2"/>
    <property type="match status" value="1"/>
</dbReference>
<dbReference type="OMA" id="HQHTIGR"/>
<dbReference type="Pfam" id="PF05703">
    <property type="entry name" value="Auxin_canalis"/>
    <property type="match status" value="1"/>
</dbReference>
<dbReference type="OrthoDB" id="1897931at2759"/>
<dbReference type="GeneID" id="100823471"/>
<dbReference type="KEGG" id="bdi:100823471"/>
<proteinExistence type="predicted"/>
<dbReference type="GO" id="GO:0009734">
    <property type="term" value="P:auxin-activated signaling pathway"/>
    <property type="evidence" value="ECO:0000318"/>
    <property type="project" value="GO_Central"/>
</dbReference>
<evidence type="ECO:0000313" key="3">
    <source>
        <dbReference type="EnsemblPlants" id="KQK00615"/>
    </source>
</evidence>
<reference evidence="2 3" key="1">
    <citation type="journal article" date="2010" name="Nature">
        <title>Genome sequencing and analysis of the model grass Brachypodium distachyon.</title>
        <authorList>
            <consortium name="International Brachypodium Initiative"/>
        </authorList>
    </citation>
    <scope>NUCLEOTIDE SEQUENCE [LARGE SCALE GENOMIC DNA]</scope>
    <source>
        <strain evidence="2 3">Bd21</strain>
    </source>
</reference>
<accession>I1IC90</accession>
<dbReference type="InterPro" id="IPR013666">
    <property type="entry name" value="PH_pln"/>
</dbReference>
<dbReference type="PANTHER" id="PTHR31351">
    <property type="entry name" value="EXPRESSED PROTEIN"/>
    <property type="match status" value="1"/>
</dbReference>
<name>I1IC90_BRADI</name>
<dbReference type="RefSeq" id="XP_003570027.1">
    <property type="nucleotide sequence ID" value="XM_003569979.3"/>
</dbReference>
<dbReference type="GO" id="GO:0010087">
    <property type="term" value="P:phloem or xylem histogenesis"/>
    <property type="evidence" value="ECO:0000318"/>
    <property type="project" value="GO_Central"/>
</dbReference>
<sequence>MEGYLLGKIKRKDHLLLMEGAGAPASAAVQSPQTPVEPMEFLSRSWSVSASDISKVLAVGGGGRRSSNNYVVDRLSGILMPETLALAAASGTNPSPHNHKRTCRSRSAIAAHHHTIGRWFHHRDGSSRVDKARAERARVHAAVSVASVAAAVAAVAANSEDNDMETMEDAKMDAALASATQLLASHCIEFAELAGADHDQVASAVEAAVDVRSPGDLMTLTAAAATALRGATALRLREQREAKSKAAVAPFDKSSSCGGRAADIWCKEGTLLKRSRKGALHWKRVAVYVNKRSQVIVKLKSKHIGGAFSKKKRSVVYGVYDDVPAAHESAGGLPDSGTAATEEKRHFGLRTAQGLVVFECESGMQKQDWLESVKNLLRQVAGGASQLERSFESLRLSAS</sequence>
<dbReference type="Proteomes" id="UP000008810">
    <property type="component" value="Chromosome 3"/>
</dbReference>
<gene>
    <name evidence="3" type="primary">LOC100823471</name>
    <name evidence="2" type="ORF">BRADI_3g50680v3</name>
</gene>
<dbReference type="STRING" id="15368.I1IC90"/>
<evidence type="ECO:0000259" key="1">
    <source>
        <dbReference type="PROSITE" id="PS50003"/>
    </source>
</evidence>
<dbReference type="InterPro" id="IPR008546">
    <property type="entry name" value="VAN3-bd-like_auxin_canal"/>
</dbReference>
<dbReference type="InterPro" id="IPR001849">
    <property type="entry name" value="PH_domain"/>
</dbReference>
<dbReference type="InterPro" id="IPR040269">
    <property type="entry name" value="VAB"/>
</dbReference>
<evidence type="ECO:0000313" key="2">
    <source>
        <dbReference type="EMBL" id="KQK00615.1"/>
    </source>
</evidence>
<dbReference type="HOGENOM" id="CLU_033023_1_1_1"/>
<dbReference type="EnsemblPlants" id="KQK00615">
    <property type="protein sequence ID" value="KQK00615"/>
    <property type="gene ID" value="BRADI_3g50680v3"/>
</dbReference>
<reference evidence="2" key="2">
    <citation type="submission" date="2017-06" db="EMBL/GenBank/DDBJ databases">
        <title>WGS assembly of Brachypodium distachyon.</title>
        <authorList>
            <consortium name="The International Brachypodium Initiative"/>
            <person name="Lucas S."/>
            <person name="Harmon-Smith M."/>
            <person name="Lail K."/>
            <person name="Tice H."/>
            <person name="Grimwood J."/>
            <person name="Bruce D."/>
            <person name="Barry K."/>
            <person name="Shu S."/>
            <person name="Lindquist E."/>
            <person name="Wang M."/>
            <person name="Pitluck S."/>
            <person name="Vogel J.P."/>
            <person name="Garvin D.F."/>
            <person name="Mockler T.C."/>
            <person name="Schmutz J."/>
            <person name="Rokhsar D."/>
            <person name="Bevan M.W."/>
        </authorList>
    </citation>
    <scope>NUCLEOTIDE SEQUENCE</scope>
    <source>
        <strain evidence="2">Bd21</strain>
    </source>
</reference>
<dbReference type="GO" id="GO:0010305">
    <property type="term" value="P:leaf vascular tissue pattern formation"/>
    <property type="evidence" value="ECO:0000318"/>
    <property type="project" value="GO_Central"/>
</dbReference>
<dbReference type="eggNOG" id="ENOG502QW2P">
    <property type="taxonomic scope" value="Eukaryota"/>
</dbReference>
<keyword evidence="4" id="KW-1185">Reference proteome</keyword>
<feature type="domain" description="PH" evidence="1">
    <location>
        <begin position="264"/>
        <end position="378"/>
    </location>
</feature>
<dbReference type="EMBL" id="CM000882">
    <property type="protein sequence ID" value="KQK00615.1"/>
    <property type="molecule type" value="Genomic_DNA"/>
</dbReference>
<dbReference type="PANTHER" id="PTHR31351:SF24">
    <property type="entry name" value="VAN3-BINDING PROTEIN-LIKE"/>
    <property type="match status" value="1"/>
</dbReference>
<dbReference type="Gramene" id="KQK00615">
    <property type="protein sequence ID" value="KQK00615"/>
    <property type="gene ID" value="BRADI_3g50680v3"/>
</dbReference>
<organism evidence="2">
    <name type="scientific">Brachypodium distachyon</name>
    <name type="common">Purple false brome</name>
    <name type="synonym">Trachynia distachya</name>
    <dbReference type="NCBI Taxonomy" id="15368"/>
    <lineage>
        <taxon>Eukaryota</taxon>
        <taxon>Viridiplantae</taxon>
        <taxon>Streptophyta</taxon>
        <taxon>Embryophyta</taxon>
        <taxon>Tracheophyta</taxon>
        <taxon>Spermatophyta</taxon>
        <taxon>Magnoliopsida</taxon>
        <taxon>Liliopsida</taxon>
        <taxon>Poales</taxon>
        <taxon>Poaceae</taxon>
        <taxon>BOP clade</taxon>
        <taxon>Pooideae</taxon>
        <taxon>Stipodae</taxon>
        <taxon>Brachypodieae</taxon>
        <taxon>Brachypodium</taxon>
    </lineage>
</organism>
<dbReference type="PROSITE" id="PS50003">
    <property type="entry name" value="PH_DOMAIN"/>
    <property type="match status" value="1"/>
</dbReference>